<dbReference type="EMBL" id="MFYX01000011">
    <property type="protein sequence ID" value="OGK07310.1"/>
    <property type="molecule type" value="Genomic_DNA"/>
</dbReference>
<evidence type="ECO:0000259" key="1">
    <source>
        <dbReference type="Pfam" id="PF18962"/>
    </source>
</evidence>
<feature type="domain" description="Secretion system C-terminal sorting" evidence="1">
    <location>
        <begin position="215"/>
        <end position="280"/>
    </location>
</feature>
<evidence type="ECO:0000313" key="3">
    <source>
        <dbReference type="Proteomes" id="UP000179243"/>
    </source>
</evidence>
<sequence>MKNRVFNTIILLLGIDVFCCTCPLPLVSVDTLSQDTVVATYCDYFEANCRVDTNILTEMMNVLISRYGYSENVIIGHYDSVIRTVHPTLRLGDSVRVIIDTALKISAIEDTFWAFNRIADDCIEGLHNLKHRQFIAFFNNQYIMGDGIGFKEYFCDLISDSVKLLDGFYLKNNMIVNDRYVGIGIPLESFLSEISVISSENKVRDVCSAERNFLLFPNPCNSMPVIVSKERVSFVLDIFDVKGKKVFSNYYFNRKKLDLRTILPRGIYMIRISYSSNQNILREVFQYIRY</sequence>
<organism evidence="2 3">
    <name type="scientific">Candidatus Raymondbacteria bacterium RIFOXYD12_FULL_49_13</name>
    <dbReference type="NCBI Taxonomy" id="1817890"/>
    <lineage>
        <taxon>Bacteria</taxon>
        <taxon>Raymondiibacteriota</taxon>
    </lineage>
</organism>
<protein>
    <recommendedName>
        <fullName evidence="1">Secretion system C-terminal sorting domain-containing protein</fullName>
    </recommendedName>
</protein>
<dbReference type="AlphaFoldDB" id="A0A1F7FKX4"/>
<name>A0A1F7FKX4_UNCRA</name>
<accession>A0A1F7FKX4</accession>
<dbReference type="InterPro" id="IPR026444">
    <property type="entry name" value="Secre_tail"/>
</dbReference>
<comment type="caution">
    <text evidence="2">The sequence shown here is derived from an EMBL/GenBank/DDBJ whole genome shotgun (WGS) entry which is preliminary data.</text>
</comment>
<dbReference type="Proteomes" id="UP000179243">
    <property type="component" value="Unassembled WGS sequence"/>
</dbReference>
<gene>
    <name evidence="2" type="ORF">A2519_14390</name>
</gene>
<reference evidence="2 3" key="1">
    <citation type="journal article" date="2016" name="Nat. Commun.">
        <title>Thousands of microbial genomes shed light on interconnected biogeochemical processes in an aquifer system.</title>
        <authorList>
            <person name="Anantharaman K."/>
            <person name="Brown C.T."/>
            <person name="Hug L.A."/>
            <person name="Sharon I."/>
            <person name="Castelle C.J."/>
            <person name="Probst A.J."/>
            <person name="Thomas B.C."/>
            <person name="Singh A."/>
            <person name="Wilkins M.J."/>
            <person name="Karaoz U."/>
            <person name="Brodie E.L."/>
            <person name="Williams K.H."/>
            <person name="Hubbard S.S."/>
            <person name="Banfield J.F."/>
        </authorList>
    </citation>
    <scope>NUCLEOTIDE SEQUENCE [LARGE SCALE GENOMIC DNA]</scope>
</reference>
<dbReference type="Pfam" id="PF18962">
    <property type="entry name" value="Por_Secre_tail"/>
    <property type="match status" value="1"/>
</dbReference>
<evidence type="ECO:0000313" key="2">
    <source>
        <dbReference type="EMBL" id="OGK07310.1"/>
    </source>
</evidence>
<proteinExistence type="predicted"/>
<dbReference type="NCBIfam" id="TIGR04183">
    <property type="entry name" value="Por_Secre_tail"/>
    <property type="match status" value="1"/>
</dbReference>